<dbReference type="AlphaFoldDB" id="A0A4D9CNQ9"/>
<feature type="compositionally biased region" description="Basic and acidic residues" evidence="1">
    <location>
        <begin position="205"/>
        <end position="214"/>
    </location>
</feature>
<reference evidence="3 4" key="1">
    <citation type="submission" date="2019-01" db="EMBL/GenBank/DDBJ databases">
        <title>Nuclear Genome Assembly of the Microalgal Biofuel strain Nannochloropsis salina CCMP1776.</title>
        <authorList>
            <person name="Hovde B."/>
        </authorList>
    </citation>
    <scope>NUCLEOTIDE SEQUENCE [LARGE SCALE GENOMIC DNA]</scope>
    <source>
        <strain evidence="3 4">CCMP1776</strain>
    </source>
</reference>
<keyword evidence="4" id="KW-1185">Reference proteome</keyword>
<evidence type="ECO:0000313" key="3">
    <source>
        <dbReference type="EMBL" id="TFJ80356.1"/>
    </source>
</evidence>
<evidence type="ECO:0000256" key="1">
    <source>
        <dbReference type="SAM" id="MobiDB-lite"/>
    </source>
</evidence>
<protein>
    <submittedName>
        <fullName evidence="3">Uncharacterized protein</fullName>
    </submittedName>
</protein>
<accession>A0A4D9CNQ9</accession>
<keyword evidence="2" id="KW-1133">Transmembrane helix</keyword>
<feature type="compositionally biased region" description="Basic residues" evidence="1">
    <location>
        <begin position="192"/>
        <end position="204"/>
    </location>
</feature>
<dbReference type="EMBL" id="SDOX01000169">
    <property type="protein sequence ID" value="TFJ80356.1"/>
    <property type="molecule type" value="Genomic_DNA"/>
</dbReference>
<organism evidence="3 4">
    <name type="scientific">Nannochloropsis salina CCMP1776</name>
    <dbReference type="NCBI Taxonomy" id="1027361"/>
    <lineage>
        <taxon>Eukaryota</taxon>
        <taxon>Sar</taxon>
        <taxon>Stramenopiles</taxon>
        <taxon>Ochrophyta</taxon>
        <taxon>Eustigmatophyceae</taxon>
        <taxon>Eustigmatales</taxon>
        <taxon>Monodopsidaceae</taxon>
        <taxon>Microchloropsis</taxon>
        <taxon>Microchloropsis salina</taxon>
    </lineage>
</organism>
<gene>
    <name evidence="3" type="ORF">NSK_008302</name>
</gene>
<name>A0A4D9CNQ9_9STRA</name>
<feature type="compositionally biased region" description="Gly residues" evidence="1">
    <location>
        <begin position="136"/>
        <end position="153"/>
    </location>
</feature>
<keyword evidence="2" id="KW-0812">Transmembrane</keyword>
<comment type="caution">
    <text evidence="3">The sequence shown here is derived from an EMBL/GenBank/DDBJ whole genome shotgun (WGS) entry which is preliminary data.</text>
</comment>
<dbReference type="Proteomes" id="UP000355283">
    <property type="component" value="Unassembled WGS sequence"/>
</dbReference>
<evidence type="ECO:0000256" key="2">
    <source>
        <dbReference type="SAM" id="Phobius"/>
    </source>
</evidence>
<keyword evidence="2" id="KW-0472">Membrane</keyword>
<evidence type="ECO:0000313" key="4">
    <source>
        <dbReference type="Proteomes" id="UP000355283"/>
    </source>
</evidence>
<feature type="region of interest" description="Disordered" evidence="1">
    <location>
        <begin position="109"/>
        <end position="214"/>
    </location>
</feature>
<proteinExistence type="predicted"/>
<feature type="transmembrane region" description="Helical" evidence="2">
    <location>
        <begin position="37"/>
        <end position="59"/>
    </location>
</feature>
<dbReference type="OrthoDB" id="10386048at2759"/>
<sequence>MDLQPSLTPNNIILSTQRSETQTQHYSRKNRRSANRITLGTAAAASTFGLLFAAPVHAFHPVIPSPMLLRRLALSTSSSFLLPSSSPTPSVRPGGRTLTAWLRPFSSTAKPAAKPLTETPPQRLPGRRVTALNSYRGGGGGRSRGSYGGGRGRGPQVDDFKSFGGGGRSSAPWKKNTGGRSFESKTLGGSRRGGRKGGRGRGRKGGREGRGREH</sequence>